<reference evidence="1" key="1">
    <citation type="submission" date="2019-04" db="EMBL/GenBank/DDBJ databases">
        <title>Microbes associate with the intestines of laboratory mice.</title>
        <authorList>
            <person name="Navarre W."/>
            <person name="Wong E."/>
            <person name="Huang K."/>
            <person name="Tropini C."/>
            <person name="Ng K."/>
            <person name="Yu B."/>
        </authorList>
    </citation>
    <scope>NUCLEOTIDE SEQUENCE</scope>
    <source>
        <strain evidence="1">NM73_A23</strain>
    </source>
</reference>
<sequence>MQINIRPKTLVLNGSSCSGHDENRERLFAVISIVDEGSDRIGIGECLVTPETFDMPAGKIDAEGMMQVIAGLVDKALRSDDHTAFLRPCPALLFALESAMFDYQKNPLLYDTPFAHSEMGIPVVSEVPEDSLLVRPMLDGGITGAIERICDAQQKGKEVILGATCESNIGLRNIALLAGRVAPFMLYIPEYSYKENIEMDIEIRGGKLWRCEVDE</sequence>
<organism evidence="1 2">
    <name type="scientific">Palleniella muris</name>
    <dbReference type="NCBI Taxonomy" id="3038145"/>
    <lineage>
        <taxon>Bacteria</taxon>
        <taxon>Pseudomonadati</taxon>
        <taxon>Bacteroidota</taxon>
        <taxon>Bacteroidia</taxon>
        <taxon>Bacteroidales</taxon>
        <taxon>Prevotellaceae</taxon>
        <taxon>Palleniella</taxon>
    </lineage>
</organism>
<dbReference type="EMBL" id="SRZC01000008">
    <property type="protein sequence ID" value="TGX82628.1"/>
    <property type="molecule type" value="Genomic_DNA"/>
</dbReference>
<keyword evidence="2" id="KW-1185">Reference proteome</keyword>
<name>A0AC61QS22_9BACT</name>
<dbReference type="Proteomes" id="UP000308886">
    <property type="component" value="Unassembled WGS sequence"/>
</dbReference>
<accession>A0AC61QS22</accession>
<gene>
    <name evidence="1" type="ORF">E5358_06175</name>
</gene>
<evidence type="ECO:0000313" key="2">
    <source>
        <dbReference type="Proteomes" id="UP000308886"/>
    </source>
</evidence>
<proteinExistence type="predicted"/>
<protein>
    <submittedName>
        <fullName evidence="1">Uncharacterized protein</fullName>
    </submittedName>
</protein>
<evidence type="ECO:0000313" key="1">
    <source>
        <dbReference type="EMBL" id="TGX82628.1"/>
    </source>
</evidence>
<comment type="caution">
    <text evidence="1">The sequence shown here is derived from an EMBL/GenBank/DDBJ whole genome shotgun (WGS) entry which is preliminary data.</text>
</comment>